<evidence type="ECO:0000313" key="2">
    <source>
        <dbReference type="Proteomes" id="UP001341840"/>
    </source>
</evidence>
<dbReference type="EMBL" id="JASCZI010063560">
    <property type="protein sequence ID" value="MED6141339.1"/>
    <property type="molecule type" value="Genomic_DNA"/>
</dbReference>
<reference evidence="1 2" key="1">
    <citation type="journal article" date="2023" name="Plants (Basel)">
        <title>Bridging the Gap: Combining Genomics and Transcriptomics Approaches to Understand Stylosanthes scabra, an Orphan Legume from the Brazilian Caatinga.</title>
        <authorList>
            <person name="Ferreira-Neto J.R.C."/>
            <person name="da Silva M.D."/>
            <person name="Binneck E."/>
            <person name="de Melo N.F."/>
            <person name="da Silva R.H."/>
            <person name="de Melo A.L.T.M."/>
            <person name="Pandolfi V."/>
            <person name="Bustamante F.O."/>
            <person name="Brasileiro-Vidal A.C."/>
            <person name="Benko-Iseppon A.M."/>
        </authorList>
    </citation>
    <scope>NUCLEOTIDE SEQUENCE [LARGE SCALE GENOMIC DNA]</scope>
    <source>
        <tissue evidence="1">Leaves</tissue>
    </source>
</reference>
<proteinExistence type="predicted"/>
<gene>
    <name evidence="1" type="ORF">PIB30_102377</name>
</gene>
<dbReference type="Proteomes" id="UP001341840">
    <property type="component" value="Unassembled WGS sequence"/>
</dbReference>
<comment type="caution">
    <text evidence="1">The sequence shown here is derived from an EMBL/GenBank/DDBJ whole genome shotgun (WGS) entry which is preliminary data.</text>
</comment>
<sequence>DKLGVEEQERRAQTNPLAYVYKSSLATHAYACPPRICVLFNNPTPLLHSSLTHPRTYEAFYAYAYPLFHHPAQPSFYTKATLPTHMRALHAYACYHNTQHHHTPSCPTIFTLRPPFHAYASRSTHMHDIPLPTSPHSKLPTHYPRICVHSYAYAWDTYQLTLPFTSLSLITQRLPHFTHPQSFQPTTHAYAP</sequence>
<protein>
    <submittedName>
        <fullName evidence="1">Uncharacterized protein</fullName>
    </submittedName>
</protein>
<accession>A0ABU6SY04</accession>
<organism evidence="1 2">
    <name type="scientific">Stylosanthes scabra</name>
    <dbReference type="NCBI Taxonomy" id="79078"/>
    <lineage>
        <taxon>Eukaryota</taxon>
        <taxon>Viridiplantae</taxon>
        <taxon>Streptophyta</taxon>
        <taxon>Embryophyta</taxon>
        <taxon>Tracheophyta</taxon>
        <taxon>Spermatophyta</taxon>
        <taxon>Magnoliopsida</taxon>
        <taxon>eudicotyledons</taxon>
        <taxon>Gunneridae</taxon>
        <taxon>Pentapetalae</taxon>
        <taxon>rosids</taxon>
        <taxon>fabids</taxon>
        <taxon>Fabales</taxon>
        <taxon>Fabaceae</taxon>
        <taxon>Papilionoideae</taxon>
        <taxon>50 kb inversion clade</taxon>
        <taxon>dalbergioids sensu lato</taxon>
        <taxon>Dalbergieae</taxon>
        <taxon>Pterocarpus clade</taxon>
        <taxon>Stylosanthes</taxon>
    </lineage>
</organism>
<name>A0ABU6SY04_9FABA</name>
<evidence type="ECO:0000313" key="1">
    <source>
        <dbReference type="EMBL" id="MED6141339.1"/>
    </source>
</evidence>
<keyword evidence="2" id="KW-1185">Reference proteome</keyword>
<feature type="non-terminal residue" evidence="1">
    <location>
        <position position="1"/>
    </location>
</feature>